<evidence type="ECO:0000256" key="1">
    <source>
        <dbReference type="SAM" id="MobiDB-lite"/>
    </source>
</evidence>
<proteinExistence type="predicted"/>
<accession>A0ABW5AIL8</accession>
<evidence type="ECO:0000313" key="4">
    <source>
        <dbReference type="Proteomes" id="UP001597314"/>
    </source>
</evidence>
<dbReference type="InterPro" id="IPR013096">
    <property type="entry name" value="Cupin_2"/>
</dbReference>
<reference evidence="4" key="1">
    <citation type="journal article" date="2019" name="Int. J. Syst. Evol. Microbiol.">
        <title>The Global Catalogue of Microorganisms (GCM) 10K type strain sequencing project: providing services to taxonomists for standard genome sequencing and annotation.</title>
        <authorList>
            <consortium name="The Broad Institute Genomics Platform"/>
            <consortium name="The Broad Institute Genome Sequencing Center for Infectious Disease"/>
            <person name="Wu L."/>
            <person name="Ma J."/>
        </authorList>
    </citation>
    <scope>NUCLEOTIDE SEQUENCE [LARGE SCALE GENOMIC DNA]</scope>
    <source>
        <strain evidence="4">CGMCC 1.6774</strain>
    </source>
</reference>
<dbReference type="InterPro" id="IPR052535">
    <property type="entry name" value="Bacilysin_H2HPP_isomerase"/>
</dbReference>
<dbReference type="PANTHER" id="PTHR40112:SF1">
    <property type="entry name" value="H2HPP ISOMERASE"/>
    <property type="match status" value="1"/>
</dbReference>
<feature type="domain" description="Cupin type-2" evidence="2">
    <location>
        <begin position="73"/>
        <end position="140"/>
    </location>
</feature>
<evidence type="ECO:0000259" key="2">
    <source>
        <dbReference type="Pfam" id="PF07883"/>
    </source>
</evidence>
<gene>
    <name evidence="3" type="ORF">ACFSOX_07365</name>
</gene>
<name>A0ABW5AIL8_9BRAD</name>
<keyword evidence="4" id="KW-1185">Reference proteome</keyword>
<organism evidence="3 4">
    <name type="scientific">Rhodoplanes azumiensis</name>
    <dbReference type="NCBI Taxonomy" id="1897628"/>
    <lineage>
        <taxon>Bacteria</taxon>
        <taxon>Pseudomonadati</taxon>
        <taxon>Pseudomonadota</taxon>
        <taxon>Alphaproteobacteria</taxon>
        <taxon>Hyphomicrobiales</taxon>
        <taxon>Nitrobacteraceae</taxon>
        <taxon>Rhodoplanes</taxon>
    </lineage>
</organism>
<comment type="caution">
    <text evidence="3">The sequence shown here is derived from an EMBL/GenBank/DDBJ whole genome shotgun (WGS) entry which is preliminary data.</text>
</comment>
<dbReference type="RefSeq" id="WP_378477151.1">
    <property type="nucleotide sequence ID" value="NZ_JBHUIW010000006.1"/>
</dbReference>
<evidence type="ECO:0000313" key="3">
    <source>
        <dbReference type="EMBL" id="MFD2181965.1"/>
    </source>
</evidence>
<protein>
    <submittedName>
        <fullName evidence="3">Cupin domain-containing protein</fullName>
    </submittedName>
</protein>
<dbReference type="SUPFAM" id="SSF51182">
    <property type="entry name" value="RmlC-like cupins"/>
    <property type="match status" value="1"/>
</dbReference>
<dbReference type="InterPro" id="IPR011051">
    <property type="entry name" value="RmlC_Cupin_sf"/>
</dbReference>
<dbReference type="PANTHER" id="PTHR40112">
    <property type="entry name" value="H2HPP ISOMERASE"/>
    <property type="match status" value="1"/>
</dbReference>
<dbReference type="InterPro" id="IPR014710">
    <property type="entry name" value="RmlC-like_jellyroll"/>
</dbReference>
<dbReference type="Proteomes" id="UP001597314">
    <property type="component" value="Unassembled WGS sequence"/>
</dbReference>
<dbReference type="Pfam" id="PF07883">
    <property type="entry name" value="Cupin_2"/>
    <property type="match status" value="1"/>
</dbReference>
<feature type="region of interest" description="Disordered" evidence="1">
    <location>
        <begin position="1"/>
        <end position="34"/>
    </location>
</feature>
<sequence>MSEQVATEPRVSGSRVSDPTTNQTGAARTPGAKRAAPGEYVFELAKVNHILGGPDYSTANGACVEGDRMIVGLMRMPAGTGAAPHSHPNEQWIYILEGTFRATIGGAPVEAGPGSLVYIPAGTIHSGGATEAGDVLFFTVKDASHSLHGIKA</sequence>
<dbReference type="Gene3D" id="2.60.120.10">
    <property type="entry name" value="Jelly Rolls"/>
    <property type="match status" value="1"/>
</dbReference>
<dbReference type="EMBL" id="JBHUIW010000006">
    <property type="protein sequence ID" value="MFD2181965.1"/>
    <property type="molecule type" value="Genomic_DNA"/>
</dbReference>
<feature type="compositionally biased region" description="Polar residues" evidence="1">
    <location>
        <begin position="14"/>
        <end position="26"/>
    </location>
</feature>